<gene>
    <name evidence="1" type="ORF">CV103_14990</name>
</gene>
<evidence type="ECO:0008006" key="3">
    <source>
        <dbReference type="Google" id="ProtNLM"/>
    </source>
</evidence>
<proteinExistence type="predicted"/>
<name>A0A2T4HRN6_9SPHN</name>
<dbReference type="AlphaFoldDB" id="A0A2T4HRN6"/>
<reference evidence="1 2" key="1">
    <citation type="submission" date="2017-11" db="EMBL/GenBank/DDBJ databases">
        <title>Sphingomonas oleivorans sp. nov., isolated from oil-contaminated soil.</title>
        <authorList>
            <person name="Wang L."/>
            <person name="Chen L."/>
        </authorList>
    </citation>
    <scope>NUCLEOTIDE SEQUENCE [LARGE SCALE GENOMIC DNA]</scope>
    <source>
        <strain evidence="1 2">K101</strain>
    </source>
</reference>
<evidence type="ECO:0000313" key="1">
    <source>
        <dbReference type="EMBL" id="PTD18417.1"/>
    </source>
</evidence>
<evidence type="ECO:0000313" key="2">
    <source>
        <dbReference type="Proteomes" id="UP000241206"/>
    </source>
</evidence>
<dbReference type="Proteomes" id="UP000241206">
    <property type="component" value="Unassembled WGS sequence"/>
</dbReference>
<keyword evidence="2" id="KW-1185">Reference proteome</keyword>
<dbReference type="EMBL" id="PHHF01000064">
    <property type="protein sequence ID" value="PTD18417.1"/>
    <property type="molecule type" value="Genomic_DNA"/>
</dbReference>
<protein>
    <recommendedName>
        <fullName evidence="3">DUF1173 domain-containing protein</fullName>
    </recommendedName>
</protein>
<dbReference type="RefSeq" id="WP_107395409.1">
    <property type="nucleotide sequence ID" value="NZ_PHHF01000064.1"/>
</dbReference>
<organism evidence="1 2">
    <name type="scientific">Edaphosphingomonas fennica</name>
    <dbReference type="NCBI Taxonomy" id="114404"/>
    <lineage>
        <taxon>Bacteria</taxon>
        <taxon>Pseudomonadati</taxon>
        <taxon>Pseudomonadota</taxon>
        <taxon>Alphaproteobacteria</taxon>
        <taxon>Sphingomonadales</taxon>
        <taxon>Rhizorhabdaceae</taxon>
        <taxon>Edaphosphingomonas</taxon>
    </lineage>
</organism>
<accession>A0A2T4HRN6</accession>
<sequence length="431" mass="48033">MWLIARHSDGRGAGRISLPAPVRDALVRWYVGKGSRHDEEAGIMLVQQARIGEKWIACDCLAPDDAPPILTPAFLSEAETYYLRRLTSTNRPEHLLNCPFFRDQATNRVTEVRTPESPADPPAGYFEVLRPAPEKLAQRPEEESSDDRTRQASVPRLARLLWRLIHIAGLNRTVPLSHEAPDHAIGDEFRSLSMAAERVEIAPGVELGRAFWTHAQALHSKRVYASLRELSRRWPRGHAPQAFLALFAQEFRGSTIKVAGCDPVVLANRVQSPSVRGNTIKGPYLVLVVAGEYPEAHGYAPLRGYAQPIFSGKRFIPVDSEFERAVLRKLLQLRRDFDRHEIDLVLEKPVFDTLTEIGSCRPDFLLEARSRSTGEIRQVVVEAMGSTDEAYLAAKAVTHPRMEQIAPLLLISPSDVEKDRVGGLVAGAFGL</sequence>
<comment type="caution">
    <text evidence="1">The sequence shown here is derived from an EMBL/GenBank/DDBJ whole genome shotgun (WGS) entry which is preliminary data.</text>
</comment>